<dbReference type="OrthoDB" id="534936at2759"/>
<feature type="region of interest" description="Disordered" evidence="2">
    <location>
        <begin position="424"/>
        <end position="446"/>
    </location>
</feature>
<feature type="compositionally biased region" description="Pro residues" evidence="2">
    <location>
        <begin position="633"/>
        <end position="651"/>
    </location>
</feature>
<dbReference type="Pfam" id="PF00530">
    <property type="entry name" value="SRCR"/>
    <property type="match status" value="1"/>
</dbReference>
<dbReference type="SUPFAM" id="SSF56487">
    <property type="entry name" value="SRCR-like"/>
    <property type="match status" value="2"/>
</dbReference>
<name>A0A2P6TLM3_CHLSO</name>
<accession>A0A2P6TLM3</accession>
<dbReference type="PANTHER" id="PTHR48071:SF18">
    <property type="entry name" value="DELETED IN MALIGNANT BRAIN TUMORS 1 PROTEIN-RELATED"/>
    <property type="match status" value="1"/>
</dbReference>
<evidence type="ECO:0000256" key="2">
    <source>
        <dbReference type="SAM" id="MobiDB-lite"/>
    </source>
</evidence>
<dbReference type="Gene3D" id="3.10.250.10">
    <property type="entry name" value="SRCR-like domain"/>
    <property type="match status" value="2"/>
</dbReference>
<dbReference type="PROSITE" id="PS50287">
    <property type="entry name" value="SRCR_2"/>
    <property type="match status" value="2"/>
</dbReference>
<evidence type="ECO:0000256" key="1">
    <source>
        <dbReference type="ARBA" id="ARBA00023157"/>
    </source>
</evidence>
<feature type="region of interest" description="Disordered" evidence="2">
    <location>
        <begin position="617"/>
        <end position="666"/>
    </location>
</feature>
<gene>
    <name evidence="4" type="ORF">C2E21_6367</name>
</gene>
<dbReference type="STRING" id="3076.A0A2P6TLM3"/>
<evidence type="ECO:0000259" key="3">
    <source>
        <dbReference type="PROSITE" id="PS50287"/>
    </source>
</evidence>
<keyword evidence="5" id="KW-1185">Reference proteome</keyword>
<evidence type="ECO:0000313" key="4">
    <source>
        <dbReference type="EMBL" id="PRW45189.1"/>
    </source>
</evidence>
<dbReference type="InterPro" id="IPR001190">
    <property type="entry name" value="SRCR"/>
</dbReference>
<protein>
    <submittedName>
        <fullName evidence="4">Neurotrypsin</fullName>
    </submittedName>
</protein>
<feature type="domain" description="SRCR" evidence="3">
    <location>
        <begin position="764"/>
        <end position="881"/>
    </location>
</feature>
<dbReference type="InterPro" id="IPR036772">
    <property type="entry name" value="SRCR-like_dom_sf"/>
</dbReference>
<dbReference type="SMART" id="SM00202">
    <property type="entry name" value="SR"/>
    <property type="match status" value="2"/>
</dbReference>
<dbReference type="GO" id="GO:0016020">
    <property type="term" value="C:membrane"/>
    <property type="evidence" value="ECO:0007669"/>
    <property type="project" value="InterPro"/>
</dbReference>
<dbReference type="AlphaFoldDB" id="A0A2P6TLM3"/>
<keyword evidence="1" id="KW-1015">Disulfide bond</keyword>
<proteinExistence type="predicted"/>
<sequence length="930" mass="96747">MASAPSTATGSPWSTLTREANLLVFGYLMLNDTETASDEACARLCSENKLCKAFCWCPTNQTSGCGIPDSNGTFSSTMKPGSCITTYDDRPGRWASFVAYGEAVPFISGVYRLDTTASTASPAAAPAIRRLLQASSTPAVDTGSSVWANYTRQQHRYYRGVDDLAAVTARTDEECASACNADSQCEYWTLCPPATGAQGCEVAAFGADASPTVVAAGTCLLSWSLHGDRRAFFQMYGSNLSFTGGYYEVSNNTASTTSTNSSASAPGKDTVLQVAWAIGDGNGTVHCWLWWDRLGNFQEDASTAWAAPKPLSLPDWQPYLAALPTNLTEAGAKLAADVLSGGSAAQLAIATLVASPNRNALQLQFILTIVPKGKHLEASVVLLYVRAWQEAADALGVPVCTTVAVVNASNALLVEQTTVHSPINATAGGSPLPEPAPAPSSQPALTGDNATVAEVRTGWNVGHLGPVECTYYEPKPAPAFVNIPDKQGYLSTASGVLIDTNSAGPNAYAQALCANLTVAWERMVEDLARGGFDAQLVAWAASTTCPDEQPGNEQPWILQALVAAIVPPGTTDYDAVVELVMLFVQAQQSLGWAACITVVGLDAQQNIVKMEVLATNKSGPEPTSPSPLAALPAPSPPSSPVASPPPSPPPAAEEEGDVRLQPPGGSSGVLELYHKGRWGPIAGLFTGMDAVLACSQLGFGSGQATRLPPSVGSALPVAQDAICEFYKPSLSGCLGGAYRGGTLPALVAGVDCNNDTAPVPDYSVRLSEGCTQGTIELAMAGIWGAACLADGSEDSAARSVAQVVCRGQGLPPDQLASYNTSVAEFEGQPIWITDLRCQGNEDSIRSCAQKQFPAETINCTHLWVQCVPAESAAEAAAAMCTQPMGRCQQTPGSCSEEQGFCQFVQLAAGTQCGQEGVCDDRGNCATSPSG</sequence>
<reference evidence="4 5" key="1">
    <citation type="journal article" date="2018" name="Plant J.">
        <title>Genome sequences of Chlorella sorokiniana UTEX 1602 and Micractinium conductrix SAG 241.80: implications to maltose excretion by a green alga.</title>
        <authorList>
            <person name="Arriola M.B."/>
            <person name="Velmurugan N."/>
            <person name="Zhang Y."/>
            <person name="Plunkett M.H."/>
            <person name="Hondzo H."/>
            <person name="Barney B.M."/>
        </authorList>
    </citation>
    <scope>NUCLEOTIDE SEQUENCE [LARGE SCALE GENOMIC DNA]</scope>
    <source>
        <strain evidence="5">UTEX 1602</strain>
    </source>
</reference>
<organism evidence="4 5">
    <name type="scientific">Chlorella sorokiniana</name>
    <name type="common">Freshwater green alga</name>
    <dbReference type="NCBI Taxonomy" id="3076"/>
    <lineage>
        <taxon>Eukaryota</taxon>
        <taxon>Viridiplantae</taxon>
        <taxon>Chlorophyta</taxon>
        <taxon>core chlorophytes</taxon>
        <taxon>Trebouxiophyceae</taxon>
        <taxon>Chlorellales</taxon>
        <taxon>Chlorellaceae</taxon>
        <taxon>Chlorella clade</taxon>
        <taxon>Chlorella</taxon>
    </lineage>
</organism>
<evidence type="ECO:0000313" key="5">
    <source>
        <dbReference type="Proteomes" id="UP000239899"/>
    </source>
</evidence>
<dbReference type="Proteomes" id="UP000239899">
    <property type="component" value="Unassembled WGS sequence"/>
</dbReference>
<comment type="caution">
    <text evidence="4">The sequence shown here is derived from an EMBL/GenBank/DDBJ whole genome shotgun (WGS) entry which is preliminary data.</text>
</comment>
<feature type="domain" description="SRCR" evidence="3">
    <location>
        <begin position="658"/>
        <end position="753"/>
    </location>
</feature>
<dbReference type="PANTHER" id="PTHR48071">
    <property type="entry name" value="SRCR DOMAIN-CONTAINING PROTEIN"/>
    <property type="match status" value="1"/>
</dbReference>
<dbReference type="EMBL" id="LHPG02000012">
    <property type="protein sequence ID" value="PRW45189.1"/>
    <property type="molecule type" value="Genomic_DNA"/>
</dbReference>